<protein>
    <submittedName>
        <fullName evidence="1">Uncharacterized protein</fullName>
    </submittedName>
</protein>
<sequence length="180" mass="18397">MGASAGAGAGTGMSDGSSGMPPSPAASQSCSTTLSPPPTGAIPSTSDRRMSSGSHHATPPFGANGDAPPPVAHYPPHHDVLFGAVNECLAILDTFKSSDPVQTLLLVPCLVIGCAAFAPAQQERVRAAVRTVRGYTGLRIVTALPRFWRRCGALWLGPSDEGRGIGRAVAKSMGLDFTCA</sequence>
<reference evidence="1" key="1">
    <citation type="submission" date="2022-10" db="EMBL/GenBank/DDBJ databases">
        <title>Genome Sequence of Xylaria curta.</title>
        <authorList>
            <person name="Buettner E."/>
        </authorList>
    </citation>
    <scope>NUCLEOTIDE SEQUENCE</scope>
    <source>
        <strain evidence="1">Babe10</strain>
    </source>
</reference>
<dbReference type="Proteomes" id="UP001143856">
    <property type="component" value="Unassembled WGS sequence"/>
</dbReference>
<comment type="caution">
    <text evidence="1">The sequence shown here is derived from an EMBL/GenBank/DDBJ whole genome shotgun (WGS) entry which is preliminary data.</text>
</comment>
<dbReference type="EMBL" id="JAPDGR010004857">
    <property type="protein sequence ID" value="KAJ2966992.1"/>
    <property type="molecule type" value="Genomic_DNA"/>
</dbReference>
<proteinExistence type="predicted"/>
<keyword evidence="2" id="KW-1185">Reference proteome</keyword>
<gene>
    <name evidence="1" type="ORF">NUW58_g10539</name>
</gene>
<name>A0ACC1MJZ9_9PEZI</name>
<evidence type="ECO:0000313" key="1">
    <source>
        <dbReference type="EMBL" id="KAJ2966992.1"/>
    </source>
</evidence>
<organism evidence="1 2">
    <name type="scientific">Xylaria curta</name>
    <dbReference type="NCBI Taxonomy" id="42375"/>
    <lineage>
        <taxon>Eukaryota</taxon>
        <taxon>Fungi</taxon>
        <taxon>Dikarya</taxon>
        <taxon>Ascomycota</taxon>
        <taxon>Pezizomycotina</taxon>
        <taxon>Sordariomycetes</taxon>
        <taxon>Xylariomycetidae</taxon>
        <taxon>Xylariales</taxon>
        <taxon>Xylariaceae</taxon>
        <taxon>Xylaria</taxon>
    </lineage>
</organism>
<evidence type="ECO:0000313" key="2">
    <source>
        <dbReference type="Proteomes" id="UP001143856"/>
    </source>
</evidence>
<accession>A0ACC1MJZ9</accession>